<name>A0A812JYI1_9DINO</name>
<keyword evidence="4" id="KW-1185">Reference proteome</keyword>
<keyword evidence="2" id="KW-0472">Membrane</keyword>
<feature type="transmembrane region" description="Helical" evidence="2">
    <location>
        <begin position="36"/>
        <end position="56"/>
    </location>
</feature>
<protein>
    <submittedName>
        <fullName evidence="3">Uncharacterized protein</fullName>
    </submittedName>
</protein>
<feature type="transmembrane region" description="Helical" evidence="2">
    <location>
        <begin position="6"/>
        <end position="24"/>
    </location>
</feature>
<evidence type="ECO:0000256" key="1">
    <source>
        <dbReference type="SAM" id="MobiDB-lite"/>
    </source>
</evidence>
<feature type="transmembrane region" description="Helical" evidence="2">
    <location>
        <begin position="76"/>
        <end position="100"/>
    </location>
</feature>
<feature type="non-terminal residue" evidence="3">
    <location>
        <position position="650"/>
    </location>
</feature>
<gene>
    <name evidence="3" type="ORF">SNEC2469_LOCUS2529</name>
</gene>
<dbReference type="EMBL" id="CAJNJA010006854">
    <property type="protein sequence ID" value="CAE7216589.1"/>
    <property type="molecule type" value="Genomic_DNA"/>
</dbReference>
<dbReference type="AlphaFoldDB" id="A0A812JYI1"/>
<evidence type="ECO:0000313" key="4">
    <source>
        <dbReference type="Proteomes" id="UP000601435"/>
    </source>
</evidence>
<keyword evidence="2" id="KW-1133">Transmembrane helix</keyword>
<comment type="caution">
    <text evidence="3">The sequence shown here is derived from an EMBL/GenBank/DDBJ whole genome shotgun (WGS) entry which is preliminary data.</text>
</comment>
<dbReference type="OrthoDB" id="424750at2759"/>
<sequence length="650" mass="70477">DGPSFLLDLSFWVALAAQVTFFFAAEMAGESTGQLLDLMAFVSYFFQVVFISLPGFVQNQPAQTYRFLLQLAGTLFLFDVQRAAILAFSTYTVPLLLAAASGTSTELFLNTIWADVLLTLGLLLLLNTISGALPLNSEPLVADPSLRDELAMAEARRSIMSVMTDGEMVLKDDKIMQAGQRTRHYLGGLLGKKEVEVGGLLLQDVLHPTEVRHVPSICPSLKDSSSPASSFHVRLRDDRQAQLYTCAFQAGDSDVLWLACIRDDGSEVTGAPLASSPQPGLAEAMSDLGDSRPPSEPSASGAFTLASQRQELALPELESIGFTLDIYAEELTMLQVKLNFNISDLAHIDTGRLPTMKRWLVQKSVDGFREWLIDQVQADLAGAPTVKFPGSFELHCPGSNGGTLRAAGILLKVFRLPRALPRPFMINATEYGILTFKVKAIIDDAHAVAALGGSAPCQSRLIIEFFQRRAPAASVGDTEDTLALRTHSHHGLVSLVRTMVTIQHDSAHRSVSSCKCAVSASRSCAAPTAAQFVFPRSSSCSMQGVRSYVFCFSVLGPGWHNHCFVVEMCFCNLCRRGRCCYCFSVLVDGACTAQSRRMCRVLSSLYTGITLADMRAARSFRLDDDHSFGPAVLLATLRFPAPLSGMSSSG</sequence>
<keyword evidence="2" id="KW-0812">Transmembrane</keyword>
<dbReference type="Proteomes" id="UP000601435">
    <property type="component" value="Unassembled WGS sequence"/>
</dbReference>
<feature type="region of interest" description="Disordered" evidence="1">
    <location>
        <begin position="269"/>
        <end position="301"/>
    </location>
</feature>
<accession>A0A812JYI1</accession>
<feature type="transmembrane region" description="Helical" evidence="2">
    <location>
        <begin position="107"/>
        <end position="126"/>
    </location>
</feature>
<proteinExistence type="predicted"/>
<evidence type="ECO:0000256" key="2">
    <source>
        <dbReference type="SAM" id="Phobius"/>
    </source>
</evidence>
<organism evidence="3 4">
    <name type="scientific">Symbiodinium necroappetens</name>
    <dbReference type="NCBI Taxonomy" id="1628268"/>
    <lineage>
        <taxon>Eukaryota</taxon>
        <taxon>Sar</taxon>
        <taxon>Alveolata</taxon>
        <taxon>Dinophyceae</taxon>
        <taxon>Suessiales</taxon>
        <taxon>Symbiodiniaceae</taxon>
        <taxon>Symbiodinium</taxon>
    </lineage>
</organism>
<reference evidence="3" key="1">
    <citation type="submission" date="2021-02" db="EMBL/GenBank/DDBJ databases">
        <authorList>
            <person name="Dougan E. K."/>
            <person name="Rhodes N."/>
            <person name="Thang M."/>
            <person name="Chan C."/>
        </authorList>
    </citation>
    <scope>NUCLEOTIDE SEQUENCE</scope>
</reference>
<evidence type="ECO:0000313" key="3">
    <source>
        <dbReference type="EMBL" id="CAE7216589.1"/>
    </source>
</evidence>